<keyword evidence="6" id="KW-0547">Nucleotide-binding</keyword>
<evidence type="ECO:0000256" key="3">
    <source>
        <dbReference type="ARBA" id="ARBA00022630"/>
    </source>
</evidence>
<evidence type="ECO:0000313" key="11">
    <source>
        <dbReference type="Proteomes" id="UP001055712"/>
    </source>
</evidence>
<evidence type="ECO:0000256" key="5">
    <source>
        <dbReference type="ARBA" id="ARBA00022679"/>
    </source>
</evidence>
<dbReference type="GO" id="GO:0008531">
    <property type="term" value="F:riboflavin kinase activity"/>
    <property type="evidence" value="ECO:0007669"/>
    <property type="project" value="UniProtKB-EC"/>
</dbReference>
<dbReference type="Proteomes" id="UP001055712">
    <property type="component" value="Unassembled WGS sequence"/>
</dbReference>
<dbReference type="InterPro" id="IPR023468">
    <property type="entry name" value="Riboflavin_kinase"/>
</dbReference>
<keyword evidence="11" id="KW-1185">Reference proteome</keyword>
<dbReference type="GO" id="GO:0009231">
    <property type="term" value="P:riboflavin biosynthetic process"/>
    <property type="evidence" value="ECO:0007669"/>
    <property type="project" value="InterPro"/>
</dbReference>
<protein>
    <recommendedName>
        <fullName evidence="2">riboflavin kinase</fullName>
        <ecNumber evidence="2">2.7.1.26</ecNumber>
    </recommendedName>
</protein>
<dbReference type="CDD" id="cd02440">
    <property type="entry name" value="AdoMet_MTases"/>
    <property type="match status" value="1"/>
</dbReference>
<evidence type="ECO:0000313" key="10">
    <source>
        <dbReference type="EMBL" id="KAI3429362.1"/>
    </source>
</evidence>
<accession>A0A9D4TM97</accession>
<evidence type="ECO:0000259" key="9">
    <source>
        <dbReference type="SMART" id="SM00904"/>
    </source>
</evidence>
<comment type="caution">
    <text evidence="10">The sequence shown here is derived from an EMBL/GenBank/DDBJ whole genome shotgun (WGS) entry which is preliminary data.</text>
</comment>
<keyword evidence="5" id="KW-0808">Transferase</keyword>
<dbReference type="GO" id="GO:0009398">
    <property type="term" value="P:FMN biosynthetic process"/>
    <property type="evidence" value="ECO:0007669"/>
    <property type="project" value="TreeGrafter"/>
</dbReference>
<evidence type="ECO:0000256" key="1">
    <source>
        <dbReference type="ARBA" id="ARBA00005201"/>
    </source>
</evidence>
<dbReference type="InterPro" id="IPR029063">
    <property type="entry name" value="SAM-dependent_MTases_sf"/>
</dbReference>
<dbReference type="Pfam" id="PF13489">
    <property type="entry name" value="Methyltransf_23"/>
    <property type="match status" value="1"/>
</dbReference>
<dbReference type="OrthoDB" id="276388at2759"/>
<dbReference type="GO" id="GO:0005524">
    <property type="term" value="F:ATP binding"/>
    <property type="evidence" value="ECO:0007669"/>
    <property type="project" value="UniProtKB-KW"/>
</dbReference>
<organism evidence="10 11">
    <name type="scientific">Chlorella vulgaris</name>
    <name type="common">Green alga</name>
    <dbReference type="NCBI Taxonomy" id="3077"/>
    <lineage>
        <taxon>Eukaryota</taxon>
        <taxon>Viridiplantae</taxon>
        <taxon>Chlorophyta</taxon>
        <taxon>core chlorophytes</taxon>
        <taxon>Trebouxiophyceae</taxon>
        <taxon>Chlorellales</taxon>
        <taxon>Chlorellaceae</taxon>
        <taxon>Chlorella clade</taxon>
        <taxon>Chlorella</taxon>
    </lineage>
</organism>
<keyword evidence="7" id="KW-0067">ATP-binding</keyword>
<dbReference type="Gene3D" id="2.40.30.30">
    <property type="entry name" value="Riboflavin kinase-like"/>
    <property type="match status" value="1"/>
</dbReference>
<dbReference type="Gene3D" id="3.40.50.150">
    <property type="entry name" value="Vaccinia Virus protein VP39"/>
    <property type="match status" value="1"/>
</dbReference>
<feature type="domain" description="Riboflavin kinase" evidence="9">
    <location>
        <begin position="240"/>
        <end position="374"/>
    </location>
</feature>
<sequence length="391" mass="42530">MPPVAAASSGGHKQEASTGLTRQEHAEMQSKYFDRAIGSLKASITPAVHAKLARVAAGVPGLGAASRVLDAGAGEGALIPHLQALGVQDILAVDVSPTMVEALQQRAGPESTLGNDACVRTWLGEIVDLPYYLGPFDAVFFNSVFGNLYDPHEALLRACFLSRPGSYIVISHPLGRAWHERFRAANLQLVPHELPQSADLASMVRDLPLQLVTVKDDEDLYLALLQVPEHYAHPYAPPTYLSGEVIAGFGRGSKQLGVPTANLPPAPLAAELSGLCAGVYFGWAYLDVDASWPEEDRKIHKMVMNIGQRPTFQDAEPEMSVEVHVMHEYSRDFYGEKMNVVMLGYIRPEIKFGGLQELLGRINMDIGIAKSQLDSPRWQACKEPLAKFTAP</sequence>
<evidence type="ECO:0000256" key="4">
    <source>
        <dbReference type="ARBA" id="ARBA00022643"/>
    </source>
</evidence>
<proteinExistence type="predicted"/>
<keyword evidence="3" id="KW-0285">Flavoprotein</keyword>
<evidence type="ECO:0000256" key="8">
    <source>
        <dbReference type="SAM" id="MobiDB-lite"/>
    </source>
</evidence>
<dbReference type="Pfam" id="PF01687">
    <property type="entry name" value="Flavokinase"/>
    <property type="match status" value="1"/>
</dbReference>
<reference evidence="10" key="2">
    <citation type="submission" date="2020-11" db="EMBL/GenBank/DDBJ databases">
        <authorList>
            <person name="Cecchin M."/>
            <person name="Marcolungo L."/>
            <person name="Rossato M."/>
            <person name="Girolomoni L."/>
            <person name="Cosentino E."/>
            <person name="Cuine S."/>
            <person name="Li-Beisson Y."/>
            <person name="Delledonne M."/>
            <person name="Ballottari M."/>
        </authorList>
    </citation>
    <scope>NUCLEOTIDE SEQUENCE</scope>
    <source>
        <strain evidence="10">211/11P</strain>
        <tissue evidence="10">Whole cell</tissue>
    </source>
</reference>
<name>A0A9D4TM97_CHLVU</name>
<dbReference type="EC" id="2.7.1.26" evidence="2"/>
<dbReference type="SUPFAM" id="SSF53335">
    <property type="entry name" value="S-adenosyl-L-methionine-dependent methyltransferases"/>
    <property type="match status" value="1"/>
</dbReference>
<dbReference type="PANTHER" id="PTHR22749:SF6">
    <property type="entry name" value="RIBOFLAVIN KINASE"/>
    <property type="match status" value="1"/>
</dbReference>
<dbReference type="InterPro" id="IPR023465">
    <property type="entry name" value="Riboflavin_kinase_dom_sf"/>
</dbReference>
<feature type="region of interest" description="Disordered" evidence="8">
    <location>
        <begin position="1"/>
        <end position="24"/>
    </location>
</feature>
<dbReference type="EMBL" id="SIDB01000008">
    <property type="protein sequence ID" value="KAI3429362.1"/>
    <property type="molecule type" value="Genomic_DNA"/>
</dbReference>
<dbReference type="AlphaFoldDB" id="A0A9D4TM97"/>
<dbReference type="InterPro" id="IPR015865">
    <property type="entry name" value="Riboflavin_kinase_bac/euk"/>
</dbReference>
<evidence type="ECO:0000256" key="6">
    <source>
        <dbReference type="ARBA" id="ARBA00022741"/>
    </source>
</evidence>
<dbReference type="SUPFAM" id="SSF82114">
    <property type="entry name" value="Riboflavin kinase-like"/>
    <property type="match status" value="1"/>
</dbReference>
<keyword evidence="4" id="KW-0288">FMN</keyword>
<gene>
    <name evidence="10" type="ORF">D9Q98_005457</name>
</gene>
<dbReference type="SMART" id="SM00904">
    <property type="entry name" value="Flavokinase"/>
    <property type="match status" value="1"/>
</dbReference>
<reference evidence="10" key="1">
    <citation type="journal article" date="2019" name="Plant J.">
        <title>Chlorella vulgaris genome assembly and annotation reveals the molecular basis for metabolic acclimation to high light conditions.</title>
        <authorList>
            <person name="Cecchin M."/>
            <person name="Marcolungo L."/>
            <person name="Rossato M."/>
            <person name="Girolomoni L."/>
            <person name="Cosentino E."/>
            <person name="Cuine S."/>
            <person name="Li-Beisson Y."/>
            <person name="Delledonne M."/>
            <person name="Ballottari M."/>
        </authorList>
    </citation>
    <scope>NUCLEOTIDE SEQUENCE</scope>
    <source>
        <strain evidence="10">211/11P</strain>
    </source>
</reference>
<evidence type="ECO:0000256" key="7">
    <source>
        <dbReference type="ARBA" id="ARBA00022840"/>
    </source>
</evidence>
<evidence type="ECO:0000256" key="2">
    <source>
        <dbReference type="ARBA" id="ARBA00012105"/>
    </source>
</evidence>
<dbReference type="PANTHER" id="PTHR22749">
    <property type="entry name" value="RIBOFLAVIN KINASE/FMN ADENYLYLTRANSFERASE"/>
    <property type="match status" value="1"/>
</dbReference>
<comment type="pathway">
    <text evidence="1">Cofactor biosynthesis; FMN biosynthesis; FMN from riboflavin (ATP route): step 1/1.</text>
</comment>